<protein>
    <submittedName>
        <fullName evidence="2">Uncharacterized protein</fullName>
    </submittedName>
</protein>
<sequence length="141" mass="15630">MSQQQQHTSYCPCLTYSMSGPASTNNTSPQSPSPSSLPTKSTNSKSIPSPSPPSSEPNHPPSNPYLPHPINPLTHHPPNHHQKNQKKRSPRWKRRSRKPLPQLFNPQPLVEIISQIITVPTINQVLSQSAEDKAVQLAEEP</sequence>
<evidence type="ECO:0000256" key="1">
    <source>
        <dbReference type="SAM" id="MobiDB-lite"/>
    </source>
</evidence>
<feature type="compositionally biased region" description="Pro residues" evidence="1">
    <location>
        <begin position="49"/>
        <end position="70"/>
    </location>
</feature>
<keyword evidence="3" id="KW-1185">Reference proteome</keyword>
<feature type="compositionally biased region" description="Basic residues" evidence="1">
    <location>
        <begin position="77"/>
        <end position="98"/>
    </location>
</feature>
<gene>
    <name evidence="2" type="ORF">PGT21_034837</name>
</gene>
<dbReference type="AlphaFoldDB" id="A0A5B0M7Z2"/>
<name>A0A5B0M7Z2_PUCGR</name>
<feature type="compositionally biased region" description="Low complexity" evidence="1">
    <location>
        <begin position="23"/>
        <end position="48"/>
    </location>
</feature>
<dbReference type="Proteomes" id="UP000324748">
    <property type="component" value="Unassembled WGS sequence"/>
</dbReference>
<evidence type="ECO:0000313" key="3">
    <source>
        <dbReference type="Proteomes" id="UP000324748"/>
    </source>
</evidence>
<evidence type="ECO:0000313" key="2">
    <source>
        <dbReference type="EMBL" id="KAA1072476.1"/>
    </source>
</evidence>
<comment type="caution">
    <text evidence="2">The sequence shown here is derived from an EMBL/GenBank/DDBJ whole genome shotgun (WGS) entry which is preliminary data.</text>
</comment>
<dbReference type="EMBL" id="VSWC01000170">
    <property type="protein sequence ID" value="KAA1072476.1"/>
    <property type="molecule type" value="Genomic_DNA"/>
</dbReference>
<accession>A0A5B0M7Z2</accession>
<proteinExistence type="predicted"/>
<reference evidence="2 3" key="1">
    <citation type="submission" date="2019-05" db="EMBL/GenBank/DDBJ databases">
        <title>Emergence of the Ug99 lineage of the wheat stem rust pathogen through somatic hybridization.</title>
        <authorList>
            <person name="Li F."/>
            <person name="Upadhyaya N.M."/>
            <person name="Sperschneider J."/>
            <person name="Matny O."/>
            <person name="Nguyen-Phuc H."/>
            <person name="Mago R."/>
            <person name="Raley C."/>
            <person name="Miller M.E."/>
            <person name="Silverstein K.A.T."/>
            <person name="Henningsen E."/>
            <person name="Hirsch C.D."/>
            <person name="Visser B."/>
            <person name="Pretorius Z.A."/>
            <person name="Steffenson B.J."/>
            <person name="Schwessinger B."/>
            <person name="Dodds P.N."/>
            <person name="Figueroa M."/>
        </authorList>
    </citation>
    <scope>NUCLEOTIDE SEQUENCE [LARGE SCALE GENOMIC DNA]</scope>
    <source>
        <strain evidence="2">21-0</strain>
    </source>
</reference>
<feature type="region of interest" description="Disordered" evidence="1">
    <location>
        <begin position="1"/>
        <end position="104"/>
    </location>
</feature>
<organism evidence="2 3">
    <name type="scientific">Puccinia graminis f. sp. tritici</name>
    <dbReference type="NCBI Taxonomy" id="56615"/>
    <lineage>
        <taxon>Eukaryota</taxon>
        <taxon>Fungi</taxon>
        <taxon>Dikarya</taxon>
        <taxon>Basidiomycota</taxon>
        <taxon>Pucciniomycotina</taxon>
        <taxon>Pucciniomycetes</taxon>
        <taxon>Pucciniales</taxon>
        <taxon>Pucciniaceae</taxon>
        <taxon>Puccinia</taxon>
    </lineage>
</organism>